<evidence type="ECO:0000259" key="7">
    <source>
        <dbReference type="PROSITE" id="PS50850"/>
    </source>
</evidence>
<proteinExistence type="predicted"/>
<feature type="transmembrane region" description="Helical" evidence="6">
    <location>
        <begin position="146"/>
        <end position="163"/>
    </location>
</feature>
<evidence type="ECO:0000256" key="1">
    <source>
        <dbReference type="ARBA" id="ARBA00004651"/>
    </source>
</evidence>
<protein>
    <submittedName>
        <fullName evidence="8">MFS transporter</fullName>
    </submittedName>
</protein>
<dbReference type="OrthoDB" id="9812221at2"/>
<feature type="transmembrane region" description="Helical" evidence="6">
    <location>
        <begin position="184"/>
        <end position="202"/>
    </location>
</feature>
<keyword evidence="9" id="KW-1185">Reference proteome</keyword>
<feature type="transmembrane region" description="Helical" evidence="6">
    <location>
        <begin position="115"/>
        <end position="140"/>
    </location>
</feature>
<comment type="subcellular location">
    <subcellularLocation>
        <location evidence="1">Cell membrane</location>
        <topology evidence="1">Multi-pass membrane protein</topology>
    </subcellularLocation>
</comment>
<feature type="transmembrane region" description="Helical" evidence="6">
    <location>
        <begin position="306"/>
        <end position="327"/>
    </location>
</feature>
<dbReference type="InterPro" id="IPR020846">
    <property type="entry name" value="MFS_dom"/>
</dbReference>
<comment type="caution">
    <text evidence="8">The sequence shown here is derived from an EMBL/GenBank/DDBJ whole genome shotgun (WGS) entry which is preliminary data.</text>
</comment>
<dbReference type="GO" id="GO:0005886">
    <property type="term" value="C:plasma membrane"/>
    <property type="evidence" value="ECO:0007669"/>
    <property type="project" value="UniProtKB-SubCell"/>
</dbReference>
<dbReference type="InterPro" id="IPR036259">
    <property type="entry name" value="MFS_trans_sf"/>
</dbReference>
<dbReference type="PANTHER" id="PTHR43124">
    <property type="entry name" value="PURINE EFFLUX PUMP PBUE"/>
    <property type="match status" value="1"/>
</dbReference>
<keyword evidence="5 6" id="KW-0472">Membrane</keyword>
<feature type="transmembrane region" description="Helical" evidence="6">
    <location>
        <begin position="56"/>
        <end position="75"/>
    </location>
</feature>
<sequence>MAPATIAPSLPAMEQVFAGQAGASLLVRLVMTITSLTIAVSAPVSGLVADRVGSRPLLLAGLVLYALSGTAGYFVDDLYLLLATRALLGVAVGAVMTAVSATITDWFDGPRRASFLGLQQMFASLGGVVFLPLAGVLATIDWRVPFWLYGLAAVVALPAFVSVRDRRGEVPVAAVRDGRVVSGRVLGIYLLAFGATTAFYLAPTQVPFLLDSLGTSSALVGVVVAGSTLSSALAALAFRGLRGRLDSAAITTLSIALLGGGWLLVGATGTVPGIAAGLLVGGAGVGLAVPNLNLRLSELASPEWRGRVLSGLVVAIFLGQFLSPLAAQPLIQATGVGGAFTLAGIVMSTGAAVAAAGIRKHTITERKVR</sequence>
<evidence type="ECO:0000313" key="9">
    <source>
        <dbReference type="Proteomes" id="UP000292003"/>
    </source>
</evidence>
<dbReference type="InterPro" id="IPR011701">
    <property type="entry name" value="MFS"/>
</dbReference>
<evidence type="ECO:0000256" key="6">
    <source>
        <dbReference type="SAM" id="Phobius"/>
    </source>
</evidence>
<evidence type="ECO:0000256" key="2">
    <source>
        <dbReference type="ARBA" id="ARBA00022475"/>
    </source>
</evidence>
<evidence type="ECO:0000313" key="8">
    <source>
        <dbReference type="EMBL" id="RZQ62170.1"/>
    </source>
</evidence>
<dbReference type="Gene3D" id="1.20.1250.20">
    <property type="entry name" value="MFS general substrate transporter like domains"/>
    <property type="match status" value="1"/>
</dbReference>
<feature type="transmembrane region" description="Helical" evidence="6">
    <location>
        <begin position="81"/>
        <end position="103"/>
    </location>
</feature>
<dbReference type="SUPFAM" id="SSF103473">
    <property type="entry name" value="MFS general substrate transporter"/>
    <property type="match status" value="1"/>
</dbReference>
<feature type="domain" description="Major facilitator superfamily (MFS) profile" evidence="7">
    <location>
        <begin position="1"/>
        <end position="362"/>
    </location>
</feature>
<dbReference type="Pfam" id="PF07690">
    <property type="entry name" value="MFS_1"/>
    <property type="match status" value="1"/>
</dbReference>
<feature type="transmembrane region" description="Helical" evidence="6">
    <location>
        <begin position="245"/>
        <end position="265"/>
    </location>
</feature>
<keyword evidence="3 6" id="KW-0812">Transmembrane</keyword>
<keyword evidence="4 6" id="KW-1133">Transmembrane helix</keyword>
<name>A0A4Q7J3T4_9PSEU</name>
<feature type="transmembrane region" description="Helical" evidence="6">
    <location>
        <begin position="214"/>
        <end position="238"/>
    </location>
</feature>
<feature type="transmembrane region" description="Helical" evidence="6">
    <location>
        <begin position="25"/>
        <end position="49"/>
    </location>
</feature>
<organism evidence="8 9">
    <name type="scientific">Amycolatopsis suaedae</name>
    <dbReference type="NCBI Taxonomy" id="2510978"/>
    <lineage>
        <taxon>Bacteria</taxon>
        <taxon>Bacillati</taxon>
        <taxon>Actinomycetota</taxon>
        <taxon>Actinomycetes</taxon>
        <taxon>Pseudonocardiales</taxon>
        <taxon>Pseudonocardiaceae</taxon>
        <taxon>Amycolatopsis</taxon>
    </lineage>
</organism>
<dbReference type="InterPro" id="IPR050189">
    <property type="entry name" value="MFS_Efflux_Transporters"/>
</dbReference>
<reference evidence="8 9" key="1">
    <citation type="submission" date="2019-02" db="EMBL/GenBank/DDBJ databases">
        <title>Draft genome sequence of Amycolatopsis sp. 8-3EHSu isolated from roots of Suaeda maritima.</title>
        <authorList>
            <person name="Duangmal K."/>
            <person name="Chantavorakit T."/>
        </authorList>
    </citation>
    <scope>NUCLEOTIDE SEQUENCE [LARGE SCALE GENOMIC DNA]</scope>
    <source>
        <strain evidence="8 9">8-3EHSu</strain>
    </source>
</reference>
<evidence type="ECO:0000256" key="4">
    <source>
        <dbReference type="ARBA" id="ARBA00022989"/>
    </source>
</evidence>
<dbReference type="PANTHER" id="PTHR43124:SF3">
    <property type="entry name" value="CHLORAMPHENICOL EFFLUX PUMP RV0191"/>
    <property type="match status" value="1"/>
</dbReference>
<feature type="transmembrane region" description="Helical" evidence="6">
    <location>
        <begin position="339"/>
        <end position="358"/>
    </location>
</feature>
<evidence type="ECO:0000256" key="3">
    <source>
        <dbReference type="ARBA" id="ARBA00022692"/>
    </source>
</evidence>
<dbReference type="CDD" id="cd17473">
    <property type="entry name" value="MFS_arabinose_efflux_permease_like"/>
    <property type="match status" value="1"/>
</dbReference>
<accession>A0A4Q7J3T4</accession>
<dbReference type="GO" id="GO:0022857">
    <property type="term" value="F:transmembrane transporter activity"/>
    <property type="evidence" value="ECO:0007669"/>
    <property type="project" value="InterPro"/>
</dbReference>
<feature type="transmembrane region" description="Helical" evidence="6">
    <location>
        <begin position="271"/>
        <end position="294"/>
    </location>
</feature>
<gene>
    <name evidence="8" type="ORF">EWH70_20200</name>
</gene>
<dbReference type="EMBL" id="SFCC01000010">
    <property type="protein sequence ID" value="RZQ62170.1"/>
    <property type="molecule type" value="Genomic_DNA"/>
</dbReference>
<dbReference type="PROSITE" id="PS50850">
    <property type="entry name" value="MFS"/>
    <property type="match status" value="1"/>
</dbReference>
<keyword evidence="2" id="KW-1003">Cell membrane</keyword>
<evidence type="ECO:0000256" key="5">
    <source>
        <dbReference type="ARBA" id="ARBA00023136"/>
    </source>
</evidence>
<dbReference type="AlphaFoldDB" id="A0A4Q7J3T4"/>
<dbReference type="Proteomes" id="UP000292003">
    <property type="component" value="Unassembled WGS sequence"/>
</dbReference>